<feature type="region of interest" description="Disordered" evidence="1">
    <location>
        <begin position="214"/>
        <end position="273"/>
    </location>
</feature>
<comment type="caution">
    <text evidence="3">The sequence shown here is derived from an EMBL/GenBank/DDBJ whole genome shotgun (WGS) entry which is preliminary data.</text>
</comment>
<organism evidence="3 4">
    <name type="scientific">Arctia plantaginis</name>
    <name type="common">Wood tiger moth</name>
    <name type="synonym">Phalaena plantaginis</name>
    <dbReference type="NCBI Taxonomy" id="874455"/>
    <lineage>
        <taxon>Eukaryota</taxon>
        <taxon>Metazoa</taxon>
        <taxon>Ecdysozoa</taxon>
        <taxon>Arthropoda</taxon>
        <taxon>Hexapoda</taxon>
        <taxon>Insecta</taxon>
        <taxon>Pterygota</taxon>
        <taxon>Neoptera</taxon>
        <taxon>Endopterygota</taxon>
        <taxon>Lepidoptera</taxon>
        <taxon>Glossata</taxon>
        <taxon>Ditrysia</taxon>
        <taxon>Noctuoidea</taxon>
        <taxon>Erebidae</taxon>
        <taxon>Arctiinae</taxon>
        <taxon>Arctia</taxon>
    </lineage>
</organism>
<reference evidence="3 4" key="1">
    <citation type="submission" date="2020-04" db="EMBL/GenBank/DDBJ databases">
        <authorList>
            <person name="Wallbank WR R."/>
            <person name="Pardo Diaz C."/>
            <person name="Kozak K."/>
            <person name="Martin S."/>
            <person name="Jiggins C."/>
            <person name="Moest M."/>
            <person name="Warren A I."/>
            <person name="Byers J.R.P. K."/>
            <person name="Montejo-Kovacevich G."/>
            <person name="Yen C E."/>
        </authorList>
    </citation>
    <scope>NUCLEOTIDE SEQUENCE [LARGE SCALE GENOMIC DNA]</scope>
</reference>
<name>A0A8S1AY36_ARCPL</name>
<protein>
    <recommendedName>
        <fullName evidence="2">PiggyBac transposable element-derived protein domain-containing protein</fullName>
    </recommendedName>
</protein>
<proteinExistence type="predicted"/>
<dbReference type="Proteomes" id="UP000494256">
    <property type="component" value="Unassembled WGS sequence"/>
</dbReference>
<evidence type="ECO:0000313" key="4">
    <source>
        <dbReference type="Proteomes" id="UP000494256"/>
    </source>
</evidence>
<dbReference type="PANTHER" id="PTHR46599:SF3">
    <property type="entry name" value="PIGGYBAC TRANSPOSABLE ELEMENT-DERIVED PROTEIN 4"/>
    <property type="match status" value="1"/>
</dbReference>
<dbReference type="PANTHER" id="PTHR46599">
    <property type="entry name" value="PIGGYBAC TRANSPOSABLE ELEMENT-DERIVED PROTEIN 4"/>
    <property type="match status" value="1"/>
</dbReference>
<evidence type="ECO:0000256" key="1">
    <source>
        <dbReference type="SAM" id="MobiDB-lite"/>
    </source>
</evidence>
<gene>
    <name evidence="3" type="ORF">APLA_LOCUS13657</name>
</gene>
<accession>A0A8S1AY36</accession>
<evidence type="ECO:0000313" key="3">
    <source>
        <dbReference type="EMBL" id="CAB3251548.1"/>
    </source>
</evidence>
<evidence type="ECO:0000259" key="2">
    <source>
        <dbReference type="Pfam" id="PF13843"/>
    </source>
</evidence>
<dbReference type="AlphaFoldDB" id="A0A8S1AY36"/>
<feature type="compositionally biased region" description="Acidic residues" evidence="1">
    <location>
        <begin position="248"/>
        <end position="273"/>
    </location>
</feature>
<dbReference type="EMBL" id="CADEBD010000360">
    <property type="protein sequence ID" value="CAB3251548.1"/>
    <property type="molecule type" value="Genomic_DNA"/>
</dbReference>
<sequence>MKDIYVGLLANANPIDYYDLFLTPNILKYITEQTNLYATQCLLSSDSSAGSRNHLWTLVTRDDMLKFLALVGWMALVKLASIKDYWRNHKLYGIPLARTVMPRNRFELILKFVHFANNQTADTDDRLYKIKDVLNMFIKNYQNVYTPRDKVCVDESLVAWRGRLIFRQYIPNKRVKYGIKVFKLCTEKGYTWNLIVRGLSATERNAYLKKLLGENDSDSSAPSDSDDEDWIPANTARRHQIANHEDNSEHDEPEDSEDTGEIAEGNSEVEEEV</sequence>
<feature type="domain" description="PiggyBac transposable element-derived protein" evidence="2">
    <location>
        <begin position="13"/>
        <end position="197"/>
    </location>
</feature>
<dbReference type="InterPro" id="IPR029526">
    <property type="entry name" value="PGBD"/>
</dbReference>
<dbReference type="Pfam" id="PF13843">
    <property type="entry name" value="DDE_Tnp_1_7"/>
    <property type="match status" value="1"/>
</dbReference>